<dbReference type="InterPro" id="IPR018841">
    <property type="entry name" value="DUF2442"/>
</dbReference>
<dbReference type="AlphaFoldDB" id="A0A2W4QC52"/>
<dbReference type="Pfam" id="PF10387">
    <property type="entry name" value="DUF2442"/>
    <property type="match status" value="1"/>
</dbReference>
<dbReference type="InterPro" id="IPR036782">
    <property type="entry name" value="NE0471-like_N"/>
</dbReference>
<proteinExistence type="predicted"/>
<dbReference type="EMBL" id="QJPH01000570">
    <property type="protein sequence ID" value="PZN69792.1"/>
    <property type="molecule type" value="Genomic_DNA"/>
</dbReference>
<name>A0A2W4QC52_9GAMM</name>
<evidence type="ECO:0000313" key="2">
    <source>
        <dbReference type="Proteomes" id="UP000249396"/>
    </source>
</evidence>
<dbReference type="SUPFAM" id="SSF143880">
    <property type="entry name" value="NE0471 N-terminal domain-like"/>
    <property type="match status" value="1"/>
</dbReference>
<sequence>MDYMPVVIYAKYVSDYKILITFDNGEEKVADCLKWLNGKIFEPLKDINYFQKFFVDGWSISWPNGADIAPETLYEESEPVYFKQPTRNT</sequence>
<dbReference type="Gene3D" id="3.30.2020.10">
    <property type="entry name" value="NE0471-like N-terminal domain"/>
    <property type="match status" value="1"/>
</dbReference>
<evidence type="ECO:0000313" key="1">
    <source>
        <dbReference type="EMBL" id="PZN69792.1"/>
    </source>
</evidence>
<gene>
    <name evidence="1" type="ORF">DM484_29180</name>
</gene>
<reference evidence="1 2" key="1">
    <citation type="journal article" date="2018" name="Aquat. Microb. Ecol.">
        <title>Gammaproteobacterial methanotrophs dominate.</title>
        <authorList>
            <person name="Rissanen A.J."/>
            <person name="Saarenheimo J."/>
            <person name="Tiirola M."/>
            <person name="Peura S."/>
            <person name="Aalto S.L."/>
            <person name="Karvinen A."/>
            <person name="Nykanen H."/>
        </authorList>
    </citation>
    <scope>NUCLEOTIDE SEQUENCE [LARGE SCALE GENOMIC DNA]</scope>
    <source>
        <strain evidence="1">AMbin10</strain>
    </source>
</reference>
<comment type="caution">
    <text evidence="1">The sequence shown here is derived from an EMBL/GenBank/DDBJ whole genome shotgun (WGS) entry which is preliminary data.</text>
</comment>
<dbReference type="Proteomes" id="UP000249396">
    <property type="component" value="Unassembled WGS sequence"/>
</dbReference>
<organism evidence="1 2">
    <name type="scientific">Candidatus Methylumidiphilus alinenensis</name>
    <dbReference type="NCBI Taxonomy" id="2202197"/>
    <lineage>
        <taxon>Bacteria</taxon>
        <taxon>Pseudomonadati</taxon>
        <taxon>Pseudomonadota</taxon>
        <taxon>Gammaproteobacteria</taxon>
        <taxon>Methylococcales</taxon>
        <taxon>Candidatus Methylumidiphilus</taxon>
    </lineage>
</organism>
<protein>
    <submittedName>
        <fullName evidence="1">DUF2442 domain-containing protein</fullName>
    </submittedName>
</protein>
<accession>A0A2W4QC52</accession>